<dbReference type="InterPro" id="IPR027417">
    <property type="entry name" value="P-loop_NTPase"/>
</dbReference>
<comment type="caution">
    <text evidence="1">The sequence shown here is derived from an EMBL/GenBank/DDBJ whole genome shotgun (WGS) entry which is preliminary data.</text>
</comment>
<gene>
    <name evidence="1" type="ORF">ENW83_01250</name>
</gene>
<keyword evidence="1" id="KW-0418">Kinase</keyword>
<dbReference type="EMBL" id="DTLS01000034">
    <property type="protein sequence ID" value="HGZ59820.1"/>
    <property type="molecule type" value="Genomic_DNA"/>
</dbReference>
<dbReference type="Gene3D" id="3.40.50.300">
    <property type="entry name" value="P-loop containing nucleotide triphosphate hydrolases"/>
    <property type="match status" value="1"/>
</dbReference>
<accession>A0A7J3SJN9</accession>
<keyword evidence="1" id="KW-0808">Transferase</keyword>
<dbReference type="GO" id="GO:0016301">
    <property type="term" value="F:kinase activity"/>
    <property type="evidence" value="ECO:0007669"/>
    <property type="project" value="UniProtKB-KW"/>
</dbReference>
<protein>
    <submittedName>
        <fullName evidence="1">Dephospho-CoA kinase</fullName>
    </submittedName>
</protein>
<organism evidence="1">
    <name type="scientific">Fervidicoccus fontis</name>
    <dbReference type="NCBI Taxonomy" id="683846"/>
    <lineage>
        <taxon>Archaea</taxon>
        <taxon>Thermoproteota</taxon>
        <taxon>Thermoprotei</taxon>
        <taxon>Fervidicoccales</taxon>
        <taxon>Fervidicoccaceae</taxon>
        <taxon>Fervidicoccus</taxon>
    </lineage>
</organism>
<dbReference type="Pfam" id="PF13207">
    <property type="entry name" value="AAA_17"/>
    <property type="match status" value="1"/>
</dbReference>
<proteinExistence type="predicted"/>
<reference evidence="1" key="1">
    <citation type="journal article" date="2020" name="mSystems">
        <title>Genome- and Community-Level Interaction Insights into Carbon Utilization and Element Cycling Functions of Hydrothermarchaeota in Hydrothermal Sediment.</title>
        <authorList>
            <person name="Zhou Z."/>
            <person name="Liu Y."/>
            <person name="Xu W."/>
            <person name="Pan J."/>
            <person name="Luo Z.H."/>
            <person name="Li M."/>
        </authorList>
    </citation>
    <scope>NUCLEOTIDE SEQUENCE [LARGE SCALE GENOMIC DNA]</scope>
    <source>
        <strain evidence="1">SpSt-885</strain>
    </source>
</reference>
<dbReference type="PANTHER" id="PTHR41930">
    <property type="entry name" value="UPF0200 PROTEIN MJ1399"/>
    <property type="match status" value="1"/>
</dbReference>
<dbReference type="AlphaFoldDB" id="A0A7J3SJN9"/>
<dbReference type="SUPFAM" id="SSF52540">
    <property type="entry name" value="P-loop containing nucleoside triphosphate hydrolases"/>
    <property type="match status" value="1"/>
</dbReference>
<dbReference type="PANTHER" id="PTHR41930:SF1">
    <property type="entry name" value="DEPHOSPHO-COA KINASE"/>
    <property type="match status" value="1"/>
</dbReference>
<name>A0A7J3SJN9_9CREN</name>
<sequence length="196" mass="22527">MGKYAMDKVLILVTGMPGSGKSLVTNYFARKGFKTFIMGDIIRELVEKRGLEKTQENMMKIAEEIRNRLGRGGVAQILLERIRNVEPPIAIDGVRGIEEMKVFSKAFRCMHLIAVHSPPWLRFERIRERNRPGDPTNFEDFIQRDIKELEFGLGVLIALSDTLIINEGTKEEVEEAIEKNMERILSCGKESVWRYL</sequence>
<evidence type="ECO:0000313" key="1">
    <source>
        <dbReference type="EMBL" id="HGZ59820.1"/>
    </source>
</evidence>